<dbReference type="GO" id="GO:0010468">
    <property type="term" value="P:regulation of gene expression"/>
    <property type="evidence" value="ECO:0007669"/>
    <property type="project" value="InterPro"/>
</dbReference>
<dbReference type="PIRSF" id="PIRSF038991">
    <property type="entry name" value="Protein_AbrB"/>
    <property type="match status" value="1"/>
</dbReference>
<gene>
    <name evidence="2" type="ORF">HNQ85_001284</name>
</gene>
<keyword evidence="1" id="KW-1133">Transmembrane helix</keyword>
<dbReference type="NCBIfam" id="TIGR03082">
    <property type="entry name" value="Gneg_AbrB_dup"/>
    <property type="match status" value="2"/>
</dbReference>
<evidence type="ECO:0008006" key="4">
    <source>
        <dbReference type="Google" id="ProtNLM"/>
    </source>
</evidence>
<dbReference type="PANTHER" id="PTHR38457">
    <property type="entry name" value="REGULATOR ABRB-RELATED"/>
    <property type="match status" value="1"/>
</dbReference>
<feature type="transmembrane region" description="Helical" evidence="1">
    <location>
        <begin position="190"/>
        <end position="214"/>
    </location>
</feature>
<evidence type="ECO:0000313" key="2">
    <source>
        <dbReference type="EMBL" id="MBA2871014.1"/>
    </source>
</evidence>
<dbReference type="RefSeq" id="WP_181536884.1">
    <property type="nucleotide sequence ID" value="NZ_JACDUU010000002.1"/>
</dbReference>
<name>A0A7W0BWG1_9BACL</name>
<keyword evidence="1" id="KW-0812">Transmembrane</keyword>
<accession>A0A7W0BWG1</accession>
<feature type="transmembrane region" description="Helical" evidence="1">
    <location>
        <begin position="328"/>
        <end position="346"/>
    </location>
</feature>
<sequence length="356" mass="38816">MLPARENHLFFKIIETYLIAGLSGLLFYALGFPIPWMLGPITGMLLWKTWTKRTLTAPNVLTNLGLIILGIYFGLSFTKETFIAVGPYILPFFALTIVIISVNVLNSLFVIKFIGIDRVTSVFASIPGGLSEMVAASESLKANTALVTIFQTIRLLTVVFVVPFVVVRLFDGHSSRNALFSLGARESSGHYLWFAVSIAAGWLLRNIIPAAFVIGPLAATAIMNVIGVPLLSIPIGLLIFAQISVGMSMGNRMTIEDLKLGGKFGWIYFLLALILITVSFGCGYLFAKMTHLSLPTAILSMAPGGLVEMVLTAQSVGGDPAIVSSLQFIRLLFIILVVPSVLKWFFQKEKKHIKNS</sequence>
<feature type="transmembrane region" description="Helical" evidence="1">
    <location>
        <begin position="265"/>
        <end position="287"/>
    </location>
</feature>
<dbReference type="Pfam" id="PF05145">
    <property type="entry name" value="AbrB"/>
    <property type="match status" value="1"/>
</dbReference>
<feature type="transmembrane region" description="Helical" evidence="1">
    <location>
        <begin position="145"/>
        <end position="170"/>
    </location>
</feature>
<evidence type="ECO:0000313" key="3">
    <source>
        <dbReference type="Proteomes" id="UP000580891"/>
    </source>
</evidence>
<dbReference type="PANTHER" id="PTHR38457:SF1">
    <property type="entry name" value="REGULATOR ABRB-RELATED"/>
    <property type="match status" value="1"/>
</dbReference>
<organism evidence="2 3">
    <name type="scientific">[Anoxybacillus] calidus</name>
    <dbReference type="NCBI Taxonomy" id="575178"/>
    <lineage>
        <taxon>Bacteria</taxon>
        <taxon>Bacillati</taxon>
        <taxon>Bacillota</taxon>
        <taxon>Bacilli</taxon>
        <taxon>Bacillales</taxon>
        <taxon>Anoxybacillaceae</taxon>
        <taxon>Paranoxybacillus</taxon>
    </lineage>
</organism>
<dbReference type="EMBL" id="JACDUU010000002">
    <property type="protein sequence ID" value="MBA2871014.1"/>
    <property type="molecule type" value="Genomic_DNA"/>
</dbReference>
<protein>
    <recommendedName>
        <fullName evidence="4">AbrB family transcriptional regulator</fullName>
    </recommendedName>
</protein>
<feature type="transmembrane region" description="Helical" evidence="1">
    <location>
        <begin position="221"/>
        <end position="245"/>
    </location>
</feature>
<evidence type="ECO:0000256" key="1">
    <source>
        <dbReference type="SAM" id="Phobius"/>
    </source>
</evidence>
<keyword evidence="1" id="KW-0472">Membrane</keyword>
<feature type="transmembrane region" description="Helical" evidence="1">
    <location>
        <begin position="59"/>
        <end position="77"/>
    </location>
</feature>
<feature type="transmembrane region" description="Helical" evidence="1">
    <location>
        <begin position="294"/>
        <end position="316"/>
    </location>
</feature>
<feature type="transmembrane region" description="Helical" evidence="1">
    <location>
        <begin position="89"/>
        <end position="111"/>
    </location>
</feature>
<reference evidence="2 3" key="1">
    <citation type="submission" date="2020-07" db="EMBL/GenBank/DDBJ databases">
        <title>Genomic Encyclopedia of Type Strains, Phase IV (KMG-IV): sequencing the most valuable type-strain genomes for metagenomic binning, comparative biology and taxonomic classification.</title>
        <authorList>
            <person name="Goeker M."/>
        </authorList>
    </citation>
    <scope>NUCLEOTIDE SEQUENCE [LARGE SCALE GENOMIC DNA]</scope>
    <source>
        <strain evidence="2 3">DSM 25220</strain>
    </source>
</reference>
<dbReference type="AlphaFoldDB" id="A0A7W0BWG1"/>
<dbReference type="InterPro" id="IPR017516">
    <property type="entry name" value="AbrB_dup"/>
</dbReference>
<dbReference type="Proteomes" id="UP000580891">
    <property type="component" value="Unassembled WGS sequence"/>
</dbReference>
<proteinExistence type="predicted"/>
<feature type="transmembrane region" description="Helical" evidence="1">
    <location>
        <begin position="25"/>
        <end position="47"/>
    </location>
</feature>
<dbReference type="GO" id="GO:0016020">
    <property type="term" value="C:membrane"/>
    <property type="evidence" value="ECO:0007669"/>
    <property type="project" value="InterPro"/>
</dbReference>
<comment type="caution">
    <text evidence="2">The sequence shown here is derived from an EMBL/GenBank/DDBJ whole genome shotgun (WGS) entry which is preliminary data.</text>
</comment>
<keyword evidence="3" id="KW-1185">Reference proteome</keyword>
<dbReference type="InterPro" id="IPR007820">
    <property type="entry name" value="AbrB_fam"/>
</dbReference>